<comment type="subcellular location">
    <subcellularLocation>
        <location evidence="1">Membrane</location>
        <topology evidence="1">Multi-pass membrane protein</topology>
    </subcellularLocation>
</comment>
<feature type="transmembrane region" description="Helical" evidence="5">
    <location>
        <begin position="546"/>
        <end position="568"/>
    </location>
</feature>
<feature type="transmembrane region" description="Helical" evidence="5">
    <location>
        <begin position="813"/>
        <end position="838"/>
    </location>
</feature>
<feature type="transmembrane region" description="Helical" evidence="5">
    <location>
        <begin position="776"/>
        <end position="801"/>
    </location>
</feature>
<dbReference type="Proteomes" id="UP000887563">
    <property type="component" value="Unplaced"/>
</dbReference>
<proteinExistence type="predicted"/>
<feature type="transmembrane region" description="Helical" evidence="5">
    <location>
        <begin position="160"/>
        <end position="178"/>
    </location>
</feature>
<reference evidence="8" key="1">
    <citation type="submission" date="2022-11" db="UniProtKB">
        <authorList>
            <consortium name="WormBaseParasite"/>
        </authorList>
    </citation>
    <scope>IDENTIFICATION</scope>
</reference>
<dbReference type="GO" id="GO:0022857">
    <property type="term" value="F:transmembrane transporter activity"/>
    <property type="evidence" value="ECO:0007669"/>
    <property type="project" value="InterPro"/>
</dbReference>
<dbReference type="WBParaSite" id="Minc3s00024g01525">
    <property type="protein sequence ID" value="Minc3s00024g01525"/>
    <property type="gene ID" value="Minc3s00024g01525"/>
</dbReference>
<keyword evidence="4 5" id="KW-0472">Membrane</keyword>
<protein>
    <submittedName>
        <fullName evidence="8">Major facilitator superfamily (MFS) profile domain-containing protein</fullName>
    </submittedName>
</protein>
<evidence type="ECO:0000256" key="3">
    <source>
        <dbReference type="ARBA" id="ARBA00022989"/>
    </source>
</evidence>
<keyword evidence="3 5" id="KW-1133">Transmembrane helix</keyword>
<feature type="transmembrane region" description="Helical" evidence="5">
    <location>
        <begin position="389"/>
        <end position="408"/>
    </location>
</feature>
<feature type="transmembrane region" description="Helical" evidence="5">
    <location>
        <begin position="692"/>
        <end position="711"/>
    </location>
</feature>
<accession>A0A914KJH0</accession>
<evidence type="ECO:0000256" key="4">
    <source>
        <dbReference type="ARBA" id="ARBA00023136"/>
    </source>
</evidence>
<dbReference type="PANTHER" id="PTHR24064">
    <property type="entry name" value="SOLUTE CARRIER FAMILY 22 MEMBER"/>
    <property type="match status" value="1"/>
</dbReference>
<feature type="transmembrane region" description="Helical" evidence="5">
    <location>
        <begin position="136"/>
        <end position="153"/>
    </location>
</feature>
<dbReference type="InterPro" id="IPR005828">
    <property type="entry name" value="MFS_sugar_transport-like"/>
</dbReference>
<keyword evidence="7" id="KW-1185">Reference proteome</keyword>
<name>A0A914KJH0_MELIC</name>
<feature type="transmembrane region" description="Helical" evidence="5">
    <location>
        <begin position="751"/>
        <end position="770"/>
    </location>
</feature>
<feature type="transmembrane region" description="Helical" evidence="5">
    <location>
        <begin position="580"/>
        <end position="603"/>
    </location>
</feature>
<evidence type="ECO:0000313" key="8">
    <source>
        <dbReference type="WBParaSite" id="Minc3s00024g01525"/>
    </source>
</evidence>
<dbReference type="InterPro" id="IPR020846">
    <property type="entry name" value="MFS_dom"/>
</dbReference>
<dbReference type="Pfam" id="PF00083">
    <property type="entry name" value="Sugar_tr"/>
    <property type="match status" value="2"/>
</dbReference>
<dbReference type="GO" id="GO:0016020">
    <property type="term" value="C:membrane"/>
    <property type="evidence" value="ECO:0007669"/>
    <property type="project" value="UniProtKB-SubCell"/>
</dbReference>
<evidence type="ECO:0000313" key="7">
    <source>
        <dbReference type="Proteomes" id="UP000887563"/>
    </source>
</evidence>
<evidence type="ECO:0000256" key="2">
    <source>
        <dbReference type="ARBA" id="ARBA00022692"/>
    </source>
</evidence>
<organism evidence="7 8">
    <name type="scientific">Meloidogyne incognita</name>
    <name type="common">Southern root-knot nematode worm</name>
    <name type="synonym">Oxyuris incognita</name>
    <dbReference type="NCBI Taxonomy" id="6306"/>
    <lineage>
        <taxon>Eukaryota</taxon>
        <taxon>Metazoa</taxon>
        <taxon>Ecdysozoa</taxon>
        <taxon>Nematoda</taxon>
        <taxon>Chromadorea</taxon>
        <taxon>Rhabditida</taxon>
        <taxon>Tylenchina</taxon>
        <taxon>Tylenchomorpha</taxon>
        <taxon>Tylenchoidea</taxon>
        <taxon>Meloidogynidae</taxon>
        <taxon>Meloidogyninae</taxon>
        <taxon>Meloidogyne</taxon>
        <taxon>Meloidogyne incognita group</taxon>
    </lineage>
</organism>
<feature type="domain" description="Major facilitator superfamily (MFS) profile" evidence="6">
    <location>
        <begin position="447"/>
        <end position="868"/>
    </location>
</feature>
<dbReference type="FunFam" id="1.20.1250.20:FF:000023">
    <property type="entry name" value="Solute carrier family 22 member 6"/>
    <property type="match status" value="2"/>
</dbReference>
<dbReference type="PROSITE" id="PS50850">
    <property type="entry name" value="MFS"/>
    <property type="match status" value="1"/>
</dbReference>
<keyword evidence="2 5" id="KW-0812">Transmembrane</keyword>
<feature type="transmembrane region" description="Helical" evidence="5">
    <location>
        <begin position="609"/>
        <end position="627"/>
    </location>
</feature>
<feature type="transmembrane region" description="Helical" evidence="5">
    <location>
        <begin position="218"/>
        <end position="241"/>
    </location>
</feature>
<dbReference type="AlphaFoldDB" id="A0A914KJH0"/>
<feature type="transmembrane region" description="Helical" evidence="5">
    <location>
        <begin position="22"/>
        <end position="42"/>
    </location>
</feature>
<dbReference type="CDD" id="cd17317">
    <property type="entry name" value="MFS_SLC22"/>
    <property type="match status" value="2"/>
</dbReference>
<feature type="transmembrane region" description="Helical" evidence="5">
    <location>
        <begin position="723"/>
        <end position="744"/>
    </location>
</feature>
<feature type="transmembrane region" description="Helical" evidence="5">
    <location>
        <begin position="844"/>
        <end position="864"/>
    </location>
</feature>
<evidence type="ECO:0000256" key="1">
    <source>
        <dbReference type="ARBA" id="ARBA00004141"/>
    </source>
</evidence>
<dbReference type="SUPFAM" id="SSF103473">
    <property type="entry name" value="MFS general substrate transporter"/>
    <property type="match status" value="2"/>
</dbReference>
<dbReference type="InterPro" id="IPR036259">
    <property type="entry name" value="MFS_trans_sf"/>
</dbReference>
<sequence>MKFDDVIVNHIGEFGLYQKTQLILLCLPSLITSINALSWTFAGADVLHRCRLDTETSDTHNYWNAPEGFFNSSCKNIKSHPEWKSCPFDECNFQNGTTCAETGNGFVFDRSIVSYSAVERWEFVCDWSVLKAVIQSAYYIGQMAGSLIFGFLGDRIGRRSVFFIAIVLQIIGTAGLAVSPHWLLYGLFRICVGFAHPGIFVIAVIISMEMVGPSKRKMAAAFTGIFFALGQVLLGGLAYFVRDYQLLHAYVTIPAIFFLSYWWIVPESARWLISQERYEEADKVLRTAARINGRQLPERWWQDIDDYSKESKPARKHNYLDLVRTPRIRTISLATFFCWPVVSMVYYGMSMKTDFLGGDMYTTFIFGGLVEIPALILMFSIVDRVGRKPIICCGYSIAAICMISNLWLNVETAHVSITIAQFLIGKAAITSTYATLYTITPELFPTVIRNMATGVCSLIARIGAITASFMMMWLVQKFDKTIWEFVCDWSVLKAVIQSAYYIGQMAGSLIFGFLGDRIGRRSVFFIAIVLQIIGTAGLAVSPHWLLYGLFRICVGFAHPGIFVIAVIISMEMVGPSKRKMAAAFTGIFFALGQVLLGGLAYFVRDYQLLHAYVTIPAIFFLSYWWIVPESARWLISQERYEEADKVLRTAARINGRQLPERWWQDIDDYSKESKPARKHNYLDLVRTPRIRTISLATFFCWPVVSMVYYGMSMKTDFLGGDMYTTFIFGGLVEIPALILMFSIVDRIGRKPIICCGYSIAAICMISNLWLNVETAHVSITIAQFLIGKAAITSTYATLYTITPELFPTVIRNMATGVCSLIARIGAITASFMMMWLVQKFDKTIVVYPFATLAFAAAFVVFFFLHETSGLQFLETIEEAERTTHLVEMQPLAQNNIIDDEKKNTCEDGNDS</sequence>
<feature type="transmembrane region" description="Helical" evidence="5">
    <location>
        <begin position="361"/>
        <end position="382"/>
    </location>
</feature>
<feature type="transmembrane region" description="Helical" evidence="5">
    <location>
        <begin position="494"/>
        <end position="515"/>
    </location>
</feature>
<feature type="transmembrane region" description="Helical" evidence="5">
    <location>
        <begin position="247"/>
        <end position="265"/>
    </location>
</feature>
<feature type="transmembrane region" description="Helical" evidence="5">
    <location>
        <begin position="184"/>
        <end position="206"/>
    </location>
</feature>
<evidence type="ECO:0000256" key="5">
    <source>
        <dbReference type="SAM" id="Phobius"/>
    </source>
</evidence>
<feature type="transmembrane region" description="Helical" evidence="5">
    <location>
        <begin position="414"/>
        <end position="439"/>
    </location>
</feature>
<feature type="transmembrane region" description="Helical" evidence="5">
    <location>
        <begin position="522"/>
        <end position="540"/>
    </location>
</feature>
<feature type="transmembrane region" description="Helical" evidence="5">
    <location>
        <begin position="451"/>
        <end position="474"/>
    </location>
</feature>
<evidence type="ECO:0000259" key="6">
    <source>
        <dbReference type="PROSITE" id="PS50850"/>
    </source>
</evidence>
<dbReference type="Gene3D" id="1.20.1250.20">
    <property type="entry name" value="MFS general substrate transporter like domains"/>
    <property type="match status" value="2"/>
</dbReference>
<feature type="transmembrane region" description="Helical" evidence="5">
    <location>
        <begin position="330"/>
        <end position="349"/>
    </location>
</feature>